<dbReference type="AlphaFoldDB" id="A0A833VXL5"/>
<accession>A0A833VXL5</accession>
<gene>
    <name evidence="2" type="ORF">E2986_11619</name>
</gene>
<feature type="region of interest" description="Disordered" evidence="1">
    <location>
        <begin position="1"/>
        <end position="21"/>
    </location>
</feature>
<protein>
    <submittedName>
        <fullName evidence="2">Uncharacterized protein</fullName>
    </submittedName>
</protein>
<evidence type="ECO:0000256" key="1">
    <source>
        <dbReference type="SAM" id="MobiDB-lite"/>
    </source>
</evidence>
<sequence>MYSAFKTSTPVYSRNSGSHKLQKSPCIHIDNFLDNILRYLTKIQEFFARNAKRIEKSIEVIQVVTHPYVHINEAVASTSGDSAGKNVTGNQITVTLADNRQS</sequence>
<comment type="caution">
    <text evidence="2">The sequence shown here is derived from an EMBL/GenBank/DDBJ whole genome shotgun (WGS) entry which is preliminary data.</text>
</comment>
<organism evidence="2 3">
    <name type="scientific">Frieseomelitta varia</name>
    <dbReference type="NCBI Taxonomy" id="561572"/>
    <lineage>
        <taxon>Eukaryota</taxon>
        <taxon>Metazoa</taxon>
        <taxon>Ecdysozoa</taxon>
        <taxon>Arthropoda</taxon>
        <taxon>Hexapoda</taxon>
        <taxon>Insecta</taxon>
        <taxon>Pterygota</taxon>
        <taxon>Neoptera</taxon>
        <taxon>Endopterygota</taxon>
        <taxon>Hymenoptera</taxon>
        <taxon>Apocrita</taxon>
        <taxon>Aculeata</taxon>
        <taxon>Apoidea</taxon>
        <taxon>Anthophila</taxon>
        <taxon>Apidae</taxon>
        <taxon>Frieseomelitta</taxon>
    </lineage>
</organism>
<reference evidence="2" key="1">
    <citation type="submission" date="2019-11" db="EMBL/GenBank/DDBJ databases">
        <title>The nuclear and mitochondrial genomes of Frieseomelitta varia - a highly eusocial stingless bee (Meliponini) with a permanently sterile worker caste.</title>
        <authorList>
            <person name="Freitas F.C.P."/>
            <person name="Lourenco A.P."/>
            <person name="Nunes F.M.F."/>
            <person name="Paschoal A.R."/>
            <person name="Abreu F.C.P."/>
            <person name="Barbin F.O."/>
            <person name="Bataglia L."/>
            <person name="Cardoso-Junior C.A.M."/>
            <person name="Cervoni M.S."/>
            <person name="Silva S.R."/>
            <person name="Dalarmi F."/>
            <person name="Del Lama M.A."/>
            <person name="Depintor T.S."/>
            <person name="Ferreira K.M."/>
            <person name="Goria P.S."/>
            <person name="Jaskot M.C."/>
            <person name="Lago D.C."/>
            <person name="Luna-Lucena D."/>
            <person name="Moda L.M."/>
            <person name="Nascimento L."/>
            <person name="Pedrino M."/>
            <person name="Rabico F.O."/>
            <person name="Sanches F.C."/>
            <person name="Santos D.E."/>
            <person name="Santos C.G."/>
            <person name="Vieira J."/>
            <person name="Lopes T.F."/>
            <person name="Barchuk A.R."/>
            <person name="Hartfelder K."/>
            <person name="Simoes Z.L.P."/>
            <person name="Bitondi M.M.G."/>
            <person name="Pinheiro D.G."/>
        </authorList>
    </citation>
    <scope>NUCLEOTIDE SEQUENCE</scope>
    <source>
        <strain evidence="2">USP_RPSP 00005682</strain>
        <tissue evidence="2">Whole individual</tissue>
    </source>
</reference>
<feature type="compositionally biased region" description="Polar residues" evidence="1">
    <location>
        <begin position="1"/>
        <end position="19"/>
    </location>
</feature>
<evidence type="ECO:0000313" key="2">
    <source>
        <dbReference type="EMBL" id="KAF3424049.1"/>
    </source>
</evidence>
<proteinExistence type="predicted"/>
<name>A0A833VXL5_9HYME</name>
<dbReference type="Proteomes" id="UP000655588">
    <property type="component" value="Unassembled WGS sequence"/>
</dbReference>
<evidence type="ECO:0000313" key="3">
    <source>
        <dbReference type="Proteomes" id="UP000655588"/>
    </source>
</evidence>
<dbReference type="EMBL" id="WNWW01000502">
    <property type="protein sequence ID" value="KAF3424049.1"/>
    <property type="molecule type" value="Genomic_DNA"/>
</dbReference>
<keyword evidence="3" id="KW-1185">Reference proteome</keyword>